<evidence type="ECO:0000256" key="1">
    <source>
        <dbReference type="ARBA" id="ARBA00022980"/>
    </source>
</evidence>
<name>E8Q5Z2_BLOVB</name>
<dbReference type="STRING" id="859654.BVAF_207"/>
<dbReference type="PANTHER" id="PTHR11655:SF14">
    <property type="entry name" value="LARGE RIBOSOMAL SUBUNIT PROTEIN UL6M"/>
    <property type="match status" value="1"/>
</dbReference>
<evidence type="ECO:0000256" key="5">
    <source>
        <dbReference type="RuleBase" id="RU003869"/>
    </source>
</evidence>
<evidence type="ECO:0000313" key="9">
    <source>
        <dbReference type="Proteomes" id="UP000007464"/>
    </source>
</evidence>
<dbReference type="PANTHER" id="PTHR11655">
    <property type="entry name" value="60S/50S RIBOSOMAL PROTEIN L6/L9"/>
    <property type="match status" value="1"/>
</dbReference>
<dbReference type="Gene3D" id="3.90.930.12">
    <property type="entry name" value="Ribosomal protein L6, alpha-beta domain"/>
    <property type="match status" value="2"/>
</dbReference>
<dbReference type="Pfam" id="PF00347">
    <property type="entry name" value="Ribosomal_L6"/>
    <property type="match status" value="1"/>
</dbReference>
<dbReference type="GO" id="GO:0022625">
    <property type="term" value="C:cytosolic large ribosomal subunit"/>
    <property type="evidence" value="ECO:0007669"/>
    <property type="project" value="UniProtKB-UniRule"/>
</dbReference>
<dbReference type="GO" id="GO:0019843">
    <property type="term" value="F:rRNA binding"/>
    <property type="evidence" value="ECO:0007669"/>
    <property type="project" value="UniProtKB-UniRule"/>
</dbReference>
<comment type="function">
    <text evidence="6">This protein binds to the 23S rRNA, and is important in its secondary structure. It is located near the subunit interface in the base of the L7/L12 stalk, and near the tRNA binding site of the peptidyltransferase center.</text>
</comment>
<dbReference type="PIRSF" id="PIRSF002162">
    <property type="entry name" value="Ribosomal_L6"/>
    <property type="match status" value="1"/>
</dbReference>
<evidence type="ECO:0000256" key="3">
    <source>
        <dbReference type="ARBA" id="ARBA00035454"/>
    </source>
</evidence>
<keyword evidence="6" id="KW-0694">RNA-binding</keyword>
<gene>
    <name evidence="8" type="primary">rplF</name>
    <name evidence="8" type="ordered locus">BVAF_207</name>
</gene>
<comment type="similarity">
    <text evidence="5">Belongs to the universal ribosomal protein uL6 family.</text>
</comment>
<dbReference type="InterPro" id="IPR020040">
    <property type="entry name" value="Ribosomal_uL6_a/b-dom"/>
</dbReference>
<keyword evidence="1 5" id="KW-0689">Ribosomal protein</keyword>
<dbReference type="GO" id="GO:0002181">
    <property type="term" value="P:cytoplasmic translation"/>
    <property type="evidence" value="ECO:0007669"/>
    <property type="project" value="TreeGrafter"/>
</dbReference>
<feature type="domain" description="Large ribosomal subunit protein uL6 alpha-beta" evidence="7">
    <location>
        <begin position="92"/>
        <end position="166"/>
    </location>
</feature>
<dbReference type="GO" id="GO:0003735">
    <property type="term" value="F:structural constituent of ribosome"/>
    <property type="evidence" value="ECO:0007669"/>
    <property type="project" value="UniProtKB-UniRule"/>
</dbReference>
<dbReference type="SUPFAM" id="SSF56053">
    <property type="entry name" value="Ribosomal protein L6"/>
    <property type="match status" value="2"/>
</dbReference>
<protein>
    <recommendedName>
        <fullName evidence="3 4">50S ribosomal protein L6</fullName>
    </recommendedName>
</protein>
<dbReference type="HOGENOM" id="CLU_065464_1_2_6"/>
<keyword evidence="2 5" id="KW-0687">Ribonucleoprotein</keyword>
<evidence type="ECO:0000256" key="4">
    <source>
        <dbReference type="NCBIfam" id="TIGR03654"/>
    </source>
</evidence>
<dbReference type="KEGG" id="bva:BVAF_207"/>
<sequence>MTTNYSRTIPIPDSIFVSLVDHCLIVKGKLGKLHCQLNKYICVRFDNSNNIIVYTTKFKHVNHKALVGTISSLINGMFIGVRLGFFKKLQLVGIGYRAAIKKGNVISLIVGLSHPVNYIIPVGVNAQCVNQTEIILNSANKQLIGQVAADLRAIKPPEPFKGKGIRFSNEIVRHKDAKKR</sequence>
<organism evidence="8 9">
    <name type="scientific">Blochmanniella vafra (strain BVAF)</name>
    <dbReference type="NCBI Taxonomy" id="859654"/>
    <lineage>
        <taxon>Bacteria</taxon>
        <taxon>Pseudomonadati</taxon>
        <taxon>Pseudomonadota</taxon>
        <taxon>Gammaproteobacteria</taxon>
        <taxon>Enterobacterales</taxon>
        <taxon>Enterobacteriaceae</taxon>
        <taxon>ant endosymbionts</taxon>
        <taxon>Candidatus Blochmanniella</taxon>
    </lineage>
</organism>
<dbReference type="EMBL" id="CP002189">
    <property type="protein sequence ID" value="ADV33608.1"/>
    <property type="molecule type" value="Genomic_DNA"/>
</dbReference>
<keyword evidence="6" id="KW-0699">rRNA-binding</keyword>
<evidence type="ECO:0000256" key="2">
    <source>
        <dbReference type="ARBA" id="ARBA00023274"/>
    </source>
</evidence>
<dbReference type="AlphaFoldDB" id="E8Q5Z2"/>
<proteinExistence type="inferred from homology"/>
<evidence type="ECO:0000256" key="6">
    <source>
        <dbReference type="RuleBase" id="RU003870"/>
    </source>
</evidence>
<dbReference type="PRINTS" id="PR00059">
    <property type="entry name" value="RIBOSOMALL6"/>
</dbReference>
<dbReference type="InterPro" id="IPR000702">
    <property type="entry name" value="Ribosomal_uL6-like"/>
</dbReference>
<dbReference type="InterPro" id="IPR019906">
    <property type="entry name" value="Ribosomal_uL6_bac-type"/>
</dbReference>
<evidence type="ECO:0000313" key="8">
    <source>
        <dbReference type="EMBL" id="ADV33608.1"/>
    </source>
</evidence>
<dbReference type="NCBIfam" id="TIGR03654">
    <property type="entry name" value="L6_bact"/>
    <property type="match status" value="1"/>
</dbReference>
<reference evidence="8 9" key="1">
    <citation type="journal article" date="2010" name="BMC Genomics">
        <title>Unprecedented loss of ammonia assimilation capability in a urease-encoding bacterial mutualist.</title>
        <authorList>
            <person name="Williams L.E."/>
            <person name="Wernegreen J.J."/>
        </authorList>
    </citation>
    <scope>NUCLEOTIDE SEQUENCE [LARGE SCALE GENOMIC DNA]</scope>
    <source>
        <strain evidence="8 9">BVAF</strain>
    </source>
</reference>
<dbReference type="InterPro" id="IPR036789">
    <property type="entry name" value="Ribosomal_uL6-like_a/b-dom_sf"/>
</dbReference>
<evidence type="ECO:0000259" key="7">
    <source>
        <dbReference type="Pfam" id="PF00347"/>
    </source>
</evidence>
<accession>E8Q5Z2</accession>
<dbReference type="Proteomes" id="UP000007464">
    <property type="component" value="Chromosome"/>
</dbReference>
<keyword evidence="9" id="KW-1185">Reference proteome</keyword>